<feature type="compositionally biased region" description="Basic and acidic residues" evidence="1">
    <location>
        <begin position="106"/>
        <end position="135"/>
    </location>
</feature>
<comment type="caution">
    <text evidence="2">The sequence shown here is derived from an EMBL/GenBank/DDBJ whole genome shotgun (WGS) entry which is preliminary data.</text>
</comment>
<feature type="compositionally biased region" description="Basic and acidic residues" evidence="1">
    <location>
        <begin position="154"/>
        <end position="173"/>
    </location>
</feature>
<dbReference type="Proteomes" id="UP001141259">
    <property type="component" value="Unassembled WGS sequence"/>
</dbReference>
<feature type="compositionally biased region" description="Basic and acidic residues" evidence="1">
    <location>
        <begin position="1"/>
        <end position="17"/>
    </location>
</feature>
<dbReference type="AlphaFoldDB" id="A0A9X3AGE6"/>
<dbReference type="EMBL" id="JANYMP010000006">
    <property type="protein sequence ID" value="MCS7478245.1"/>
    <property type="molecule type" value="Genomic_DNA"/>
</dbReference>
<keyword evidence="3" id="KW-1185">Reference proteome</keyword>
<feature type="compositionally biased region" description="Basic and acidic residues" evidence="1">
    <location>
        <begin position="31"/>
        <end position="45"/>
    </location>
</feature>
<protein>
    <submittedName>
        <fullName evidence="2">Uncharacterized protein</fullName>
    </submittedName>
</protein>
<proteinExistence type="predicted"/>
<feature type="compositionally biased region" description="Basic and acidic residues" evidence="1">
    <location>
        <begin position="73"/>
        <end position="99"/>
    </location>
</feature>
<feature type="region of interest" description="Disordered" evidence="1">
    <location>
        <begin position="1"/>
        <end position="173"/>
    </location>
</feature>
<reference evidence="2" key="1">
    <citation type="submission" date="2022-08" db="EMBL/GenBank/DDBJ databases">
        <authorList>
            <person name="Tistechok S."/>
            <person name="Samborskyy M."/>
            <person name="Roman I."/>
        </authorList>
    </citation>
    <scope>NUCLEOTIDE SEQUENCE</scope>
    <source>
        <strain evidence="2">DSM 103496</strain>
    </source>
</reference>
<evidence type="ECO:0000313" key="3">
    <source>
        <dbReference type="Proteomes" id="UP001141259"/>
    </source>
</evidence>
<gene>
    <name evidence="2" type="ORF">NZH93_15405</name>
</gene>
<sequence length="173" mass="19075">MRSPRGERDEPQPEQDRGPVLGGREPVAVEEVGHEHRGEDRRERSGAAQQRQSGGGARERGTGPVVEAVQHGVRGEQVRQPEGDERRHEVAEHEDDDRGGGPGGPFERRDDERHEQQGPQDVREVVRAEQARGERPPAAVEQVGAAVPRQFPQSRDDARHQAGRSEHEGNGNA</sequence>
<name>A0A9X3AGE6_9PSEU</name>
<evidence type="ECO:0000313" key="2">
    <source>
        <dbReference type="EMBL" id="MCS7478245.1"/>
    </source>
</evidence>
<accession>A0A9X3AGE6</accession>
<dbReference type="RefSeq" id="WP_259623745.1">
    <property type="nucleotide sequence ID" value="NZ_JANYMP010000006.1"/>
</dbReference>
<organism evidence="2 3">
    <name type="scientific">Umezawaea endophytica</name>
    <dbReference type="NCBI Taxonomy" id="1654476"/>
    <lineage>
        <taxon>Bacteria</taxon>
        <taxon>Bacillati</taxon>
        <taxon>Actinomycetota</taxon>
        <taxon>Actinomycetes</taxon>
        <taxon>Pseudonocardiales</taxon>
        <taxon>Pseudonocardiaceae</taxon>
        <taxon>Umezawaea</taxon>
    </lineage>
</organism>
<evidence type="ECO:0000256" key="1">
    <source>
        <dbReference type="SAM" id="MobiDB-lite"/>
    </source>
</evidence>